<keyword evidence="4" id="KW-1185">Reference proteome</keyword>
<feature type="signal peptide" evidence="1">
    <location>
        <begin position="1"/>
        <end position="23"/>
    </location>
</feature>
<evidence type="ECO:0000313" key="4">
    <source>
        <dbReference type="Proteomes" id="UP001229346"/>
    </source>
</evidence>
<comment type="caution">
    <text evidence="3">The sequence shown here is derived from an EMBL/GenBank/DDBJ whole genome shotgun (WGS) entry which is preliminary data.</text>
</comment>
<dbReference type="EMBL" id="JAUSSU010000014">
    <property type="protein sequence ID" value="MDQ0115976.1"/>
    <property type="molecule type" value="Genomic_DNA"/>
</dbReference>
<gene>
    <name evidence="3" type="ORF">J2T15_005451</name>
</gene>
<dbReference type="SUPFAM" id="SSF50985">
    <property type="entry name" value="RCC1/BLIP-II"/>
    <property type="match status" value="1"/>
</dbReference>
<proteinExistence type="predicted"/>
<accession>A0ABT9UAD0</accession>
<organism evidence="3 4">
    <name type="scientific">Paenibacillus harenae</name>
    <dbReference type="NCBI Taxonomy" id="306543"/>
    <lineage>
        <taxon>Bacteria</taxon>
        <taxon>Bacillati</taxon>
        <taxon>Bacillota</taxon>
        <taxon>Bacilli</taxon>
        <taxon>Bacillales</taxon>
        <taxon>Paenibacillaceae</taxon>
        <taxon>Paenibacillus</taxon>
    </lineage>
</organism>
<keyword evidence="1" id="KW-0732">Signal</keyword>
<name>A0ABT9UAD0_PAEHA</name>
<dbReference type="Gene3D" id="3.30.457.10">
    <property type="entry name" value="Copper amine oxidase-like, N-terminal domain"/>
    <property type="match status" value="1"/>
</dbReference>
<evidence type="ECO:0000259" key="2">
    <source>
        <dbReference type="Pfam" id="PF07833"/>
    </source>
</evidence>
<evidence type="ECO:0000256" key="1">
    <source>
        <dbReference type="SAM" id="SignalP"/>
    </source>
</evidence>
<dbReference type="Gene3D" id="2.130.10.30">
    <property type="entry name" value="Regulator of chromosome condensation 1/beta-lactamase-inhibitor protein II"/>
    <property type="match status" value="2"/>
</dbReference>
<dbReference type="RefSeq" id="WP_307207980.1">
    <property type="nucleotide sequence ID" value="NZ_JAUSSU010000014.1"/>
</dbReference>
<dbReference type="InterPro" id="IPR012854">
    <property type="entry name" value="Cu_amine_oxidase-like_N"/>
</dbReference>
<protein>
    <recommendedName>
        <fullName evidence="2">Copper amine oxidase-like N-terminal domain-containing protein</fullName>
    </recommendedName>
</protein>
<reference evidence="3 4" key="1">
    <citation type="submission" date="2023-07" db="EMBL/GenBank/DDBJ databases">
        <title>Sorghum-associated microbial communities from plants grown in Nebraska, USA.</title>
        <authorList>
            <person name="Schachtman D."/>
        </authorList>
    </citation>
    <scope>NUCLEOTIDE SEQUENCE [LARGE SCALE GENOMIC DNA]</scope>
    <source>
        <strain evidence="3 4">CC482</strain>
    </source>
</reference>
<feature type="domain" description="Copper amine oxidase-like N-terminal" evidence="2">
    <location>
        <begin position="345"/>
        <end position="445"/>
    </location>
</feature>
<dbReference type="SUPFAM" id="SSF55383">
    <property type="entry name" value="Copper amine oxidase, domain N"/>
    <property type="match status" value="1"/>
</dbReference>
<dbReference type="Proteomes" id="UP001229346">
    <property type="component" value="Unassembled WGS sequence"/>
</dbReference>
<dbReference type="InterPro" id="IPR036582">
    <property type="entry name" value="Mao_N_sf"/>
</dbReference>
<evidence type="ECO:0000313" key="3">
    <source>
        <dbReference type="EMBL" id="MDQ0115976.1"/>
    </source>
</evidence>
<dbReference type="InterPro" id="IPR009091">
    <property type="entry name" value="RCC1/BLIP-II"/>
</dbReference>
<sequence>MKKFIALIAILLSASLLSSGNNAIVHGAKTTIITSLPLTGIIDIDDRSYADNFYALQNDGTIWIGNATKPAIRGPQIPGAIKISGNLVLTSTGEVWTWSKANSVPTRVKELSQIKDIGDGPAFMALDDKGQLFVWGSVCYSSLIRPDFETPVCSSSEPSEALKAQASIPKFAINDVKAIRASIQSLMVLMNDGVTLHTYGNTYLMDMGVETTVSKTQIIDFVGNDTDAAGNSEARTLPDQHVPDQFSSHQFRQFSMSYENFYSLYLDNDGTVWGWGSGNSVERIQPLKDIVEVIAVAYNSGTALDKHGTVWSWGNRINLPYGGTTEKYLTTVNAKPSQKQLSLRINGKFITSDPGPILTSGTTFVPIRSLFESIGAKIGYNNDYVTVSFGKQLLAFKVYDTKATLDGKSIQMPAAPLSYKGRTYVPLRFLAQAFGAKVAWDNAIGGVTVQFPAN</sequence>
<dbReference type="Pfam" id="PF07833">
    <property type="entry name" value="Cu_amine_oxidN1"/>
    <property type="match status" value="1"/>
</dbReference>
<feature type="chain" id="PRO_5046745143" description="Copper amine oxidase-like N-terminal domain-containing protein" evidence="1">
    <location>
        <begin position="24"/>
        <end position="454"/>
    </location>
</feature>